<dbReference type="AlphaFoldDB" id="A0A8K0JZU3"/>
<feature type="region of interest" description="Disordered" evidence="1">
    <location>
        <begin position="71"/>
        <end position="95"/>
    </location>
</feature>
<reference evidence="2" key="2">
    <citation type="submission" date="2017-10" db="EMBL/GenBank/DDBJ databases">
        <title>Ladona fulva Genome sequencing and assembly.</title>
        <authorList>
            <person name="Murali S."/>
            <person name="Richards S."/>
            <person name="Bandaranaike D."/>
            <person name="Bellair M."/>
            <person name="Blankenburg K."/>
            <person name="Chao H."/>
            <person name="Dinh H."/>
            <person name="Doddapaneni H."/>
            <person name="Dugan-Rocha S."/>
            <person name="Elkadiri S."/>
            <person name="Gnanaolivu R."/>
            <person name="Hernandez B."/>
            <person name="Skinner E."/>
            <person name="Javaid M."/>
            <person name="Lee S."/>
            <person name="Li M."/>
            <person name="Ming W."/>
            <person name="Munidasa M."/>
            <person name="Muniz J."/>
            <person name="Nguyen L."/>
            <person name="Hughes D."/>
            <person name="Osuji N."/>
            <person name="Pu L.-L."/>
            <person name="Puazo M."/>
            <person name="Qu C."/>
            <person name="Quiroz J."/>
            <person name="Raj R."/>
            <person name="Weissenberger G."/>
            <person name="Xin Y."/>
            <person name="Zou X."/>
            <person name="Han Y."/>
            <person name="Worley K."/>
            <person name="Muzny D."/>
            <person name="Gibbs R."/>
        </authorList>
    </citation>
    <scope>NUCLEOTIDE SEQUENCE</scope>
    <source>
        <strain evidence="2">Sampled in the wild</strain>
    </source>
</reference>
<feature type="region of interest" description="Disordered" evidence="1">
    <location>
        <begin position="1"/>
        <end position="38"/>
    </location>
</feature>
<evidence type="ECO:0000256" key="1">
    <source>
        <dbReference type="SAM" id="MobiDB-lite"/>
    </source>
</evidence>
<gene>
    <name evidence="2" type="ORF">J437_LFUL004162</name>
</gene>
<evidence type="ECO:0000313" key="3">
    <source>
        <dbReference type="Proteomes" id="UP000792457"/>
    </source>
</evidence>
<name>A0A8K0JZU3_LADFU</name>
<keyword evidence="3" id="KW-1185">Reference proteome</keyword>
<feature type="compositionally biased region" description="Basic and acidic residues" evidence="1">
    <location>
        <begin position="1"/>
        <end position="11"/>
    </location>
</feature>
<sequence>MGALRCRETRRPPALPEDVEPQRNRIPTEPTQEAPASELTDAQMIWEIQLGTLETGDRRTLSRIAVEMTDAASRLTGARPRPTQPKRRRKESTAADLQQLYRKRKNAAMKEIIGEESTLCPIPLRHLEAHFGKPPPQIDTGPAPSIIKPGSRFSDFSSLFTQVREASRRLRKKINLGWWWSTVLAELQITIGDKEEETRVPTGAIPVRERTLKNAARGPTFGPC</sequence>
<evidence type="ECO:0000313" key="2">
    <source>
        <dbReference type="EMBL" id="KAG8225594.1"/>
    </source>
</evidence>
<protein>
    <submittedName>
        <fullName evidence="2">Uncharacterized protein</fullName>
    </submittedName>
</protein>
<comment type="caution">
    <text evidence="2">The sequence shown here is derived from an EMBL/GenBank/DDBJ whole genome shotgun (WGS) entry which is preliminary data.</text>
</comment>
<organism evidence="2 3">
    <name type="scientific">Ladona fulva</name>
    <name type="common">Scarce chaser dragonfly</name>
    <name type="synonym">Libellula fulva</name>
    <dbReference type="NCBI Taxonomy" id="123851"/>
    <lineage>
        <taxon>Eukaryota</taxon>
        <taxon>Metazoa</taxon>
        <taxon>Ecdysozoa</taxon>
        <taxon>Arthropoda</taxon>
        <taxon>Hexapoda</taxon>
        <taxon>Insecta</taxon>
        <taxon>Pterygota</taxon>
        <taxon>Palaeoptera</taxon>
        <taxon>Odonata</taxon>
        <taxon>Epiprocta</taxon>
        <taxon>Anisoptera</taxon>
        <taxon>Libelluloidea</taxon>
        <taxon>Libellulidae</taxon>
        <taxon>Ladona</taxon>
    </lineage>
</organism>
<reference evidence="2" key="1">
    <citation type="submission" date="2013-04" db="EMBL/GenBank/DDBJ databases">
        <authorList>
            <person name="Qu J."/>
            <person name="Murali S.C."/>
            <person name="Bandaranaike D."/>
            <person name="Bellair M."/>
            <person name="Blankenburg K."/>
            <person name="Chao H."/>
            <person name="Dinh H."/>
            <person name="Doddapaneni H."/>
            <person name="Downs B."/>
            <person name="Dugan-Rocha S."/>
            <person name="Elkadiri S."/>
            <person name="Gnanaolivu R.D."/>
            <person name="Hernandez B."/>
            <person name="Javaid M."/>
            <person name="Jayaseelan J.C."/>
            <person name="Lee S."/>
            <person name="Li M."/>
            <person name="Ming W."/>
            <person name="Munidasa M."/>
            <person name="Muniz J."/>
            <person name="Nguyen L."/>
            <person name="Ongeri F."/>
            <person name="Osuji N."/>
            <person name="Pu L.-L."/>
            <person name="Puazo M."/>
            <person name="Qu C."/>
            <person name="Quiroz J."/>
            <person name="Raj R."/>
            <person name="Weissenberger G."/>
            <person name="Xin Y."/>
            <person name="Zou X."/>
            <person name="Han Y."/>
            <person name="Richards S."/>
            <person name="Worley K."/>
            <person name="Muzny D."/>
            <person name="Gibbs R."/>
        </authorList>
    </citation>
    <scope>NUCLEOTIDE SEQUENCE</scope>
    <source>
        <strain evidence="2">Sampled in the wild</strain>
    </source>
</reference>
<accession>A0A8K0JZU3</accession>
<proteinExistence type="predicted"/>
<dbReference type="Proteomes" id="UP000792457">
    <property type="component" value="Unassembled WGS sequence"/>
</dbReference>
<dbReference type="EMBL" id="KZ308244">
    <property type="protein sequence ID" value="KAG8225594.1"/>
    <property type="molecule type" value="Genomic_DNA"/>
</dbReference>